<protein>
    <submittedName>
        <fullName evidence="1">Acetylglucosaminylphosphatidylinositol deacetylase</fullName>
    </submittedName>
</protein>
<dbReference type="EMBL" id="JRMB01000001">
    <property type="protein sequence ID" value="KGF65488.1"/>
    <property type="molecule type" value="Genomic_DNA"/>
</dbReference>
<evidence type="ECO:0000313" key="2">
    <source>
        <dbReference type="Proteomes" id="UP000029719"/>
    </source>
</evidence>
<sequence length="253" mass="27729">MNEASPFGVSGTSLSAWQDSVALRGVRPVTLEELVPPGARLVVLAPHPDDEVLTCGGLLAAMARRQDEVQLIAVTDGEGSHPGSPLWPVQRLQAERPRESEHAVAHLGLDVMRLSWQRLGLRDGQVAEQAESLIALLSEDLRPSDVLVTTWRHDGHCDHEAVGHCAAQAAANSGATLVEIPVWAWHWAEPNDPRIPWEQARKFWLSDEQLQRKRKAVGAHLSQLESDPSTGAPPVLSPVTLERLLQPFELVFL</sequence>
<organism evidence="1 2">
    <name type="scientific">Pseudomonas lutea</name>
    <dbReference type="NCBI Taxonomy" id="243924"/>
    <lineage>
        <taxon>Bacteria</taxon>
        <taxon>Pseudomonadati</taxon>
        <taxon>Pseudomonadota</taxon>
        <taxon>Gammaproteobacteria</taxon>
        <taxon>Pseudomonadales</taxon>
        <taxon>Pseudomonadaceae</taxon>
        <taxon>Pseudomonas</taxon>
    </lineage>
</organism>
<dbReference type="InterPro" id="IPR003737">
    <property type="entry name" value="GlcNAc_PI_deacetylase-related"/>
</dbReference>
<dbReference type="SUPFAM" id="SSF102588">
    <property type="entry name" value="LmbE-like"/>
    <property type="match status" value="1"/>
</dbReference>
<reference evidence="1 2" key="1">
    <citation type="submission" date="2014-09" db="EMBL/GenBank/DDBJ databases">
        <title>Genome sequence of Pseudomonas lutea strain DSM 17257T.</title>
        <authorList>
            <person name="Kwak Y."/>
            <person name="Shin J.-H."/>
        </authorList>
    </citation>
    <scope>NUCLEOTIDE SEQUENCE [LARGE SCALE GENOMIC DNA]</scope>
    <source>
        <strain evidence="1 2">DSM 17257</strain>
    </source>
</reference>
<dbReference type="GO" id="GO:0016811">
    <property type="term" value="F:hydrolase activity, acting on carbon-nitrogen (but not peptide) bonds, in linear amides"/>
    <property type="evidence" value="ECO:0007669"/>
    <property type="project" value="TreeGrafter"/>
</dbReference>
<dbReference type="PANTHER" id="PTHR12993">
    <property type="entry name" value="N-ACETYLGLUCOSAMINYL-PHOSPHATIDYLINOSITOL DE-N-ACETYLASE-RELATED"/>
    <property type="match status" value="1"/>
</dbReference>
<accession>A0A9X0JK68</accession>
<name>A0A9X0JK68_9PSED</name>
<evidence type="ECO:0000313" key="1">
    <source>
        <dbReference type="EMBL" id="KGF65488.1"/>
    </source>
</evidence>
<dbReference type="RefSeq" id="WP_037010671.1">
    <property type="nucleotide sequence ID" value="NZ_JRMB01000001.1"/>
</dbReference>
<comment type="caution">
    <text evidence="1">The sequence shown here is derived from an EMBL/GenBank/DDBJ whole genome shotgun (WGS) entry which is preliminary data.</text>
</comment>
<dbReference type="Pfam" id="PF02585">
    <property type="entry name" value="PIG-L"/>
    <property type="match status" value="1"/>
</dbReference>
<gene>
    <name evidence="1" type="ORF">LT42_05980</name>
</gene>
<dbReference type="PANTHER" id="PTHR12993:SF29">
    <property type="entry name" value="BLR3841 PROTEIN"/>
    <property type="match status" value="1"/>
</dbReference>
<dbReference type="Proteomes" id="UP000029719">
    <property type="component" value="Unassembled WGS sequence"/>
</dbReference>
<proteinExistence type="predicted"/>
<dbReference type="AlphaFoldDB" id="A0A9X0JK68"/>
<dbReference type="InterPro" id="IPR024078">
    <property type="entry name" value="LmbE-like_dom_sf"/>
</dbReference>
<dbReference type="Gene3D" id="3.40.50.10320">
    <property type="entry name" value="LmbE-like"/>
    <property type="match status" value="1"/>
</dbReference>